<dbReference type="InterPro" id="IPR006048">
    <property type="entry name" value="A-amylase/branching_C"/>
</dbReference>
<proteinExistence type="inferred from homology"/>
<dbReference type="GO" id="GO:0005975">
    <property type="term" value="P:carbohydrate metabolic process"/>
    <property type="evidence" value="ECO:0007669"/>
    <property type="project" value="InterPro"/>
</dbReference>
<dbReference type="EMBL" id="FNVB01000007">
    <property type="protein sequence ID" value="SEG86557.1"/>
    <property type="molecule type" value="Genomic_DNA"/>
</dbReference>
<evidence type="ECO:0000313" key="18">
    <source>
        <dbReference type="Proteomes" id="UP000199690"/>
    </source>
</evidence>
<dbReference type="Pfam" id="PF00128">
    <property type="entry name" value="Alpha-amylase"/>
    <property type="match status" value="1"/>
</dbReference>
<protein>
    <recommendedName>
        <fullName evidence="5 12">Alpha-amylase</fullName>
        <ecNumber evidence="4 12">3.2.1.1</ecNumber>
    </recommendedName>
</protein>
<evidence type="ECO:0000256" key="13">
    <source>
        <dbReference type="SAM" id="SignalP"/>
    </source>
</evidence>
<dbReference type="InterPro" id="IPR017853">
    <property type="entry name" value="GH"/>
</dbReference>
<feature type="signal peptide" evidence="13">
    <location>
        <begin position="1"/>
        <end position="22"/>
    </location>
</feature>
<dbReference type="Gene3D" id="3.20.20.80">
    <property type="entry name" value="Glycosidases"/>
    <property type="match status" value="1"/>
</dbReference>
<evidence type="ECO:0000256" key="5">
    <source>
        <dbReference type="ARBA" id="ARBA00017303"/>
    </source>
</evidence>
<dbReference type="SMART" id="SM00642">
    <property type="entry name" value="Aamy"/>
    <property type="match status" value="1"/>
</dbReference>
<keyword evidence="8" id="KW-0106">Calcium</keyword>
<feature type="chain" id="PRO_5038916560" description="Alpha-amylase" evidence="13">
    <location>
        <begin position="23"/>
        <end position="486"/>
    </location>
</feature>
<dbReference type="GO" id="GO:0004556">
    <property type="term" value="F:alpha-amylase activity"/>
    <property type="evidence" value="ECO:0007669"/>
    <property type="project" value="UniProtKB-UniRule"/>
</dbReference>
<evidence type="ECO:0000256" key="6">
    <source>
        <dbReference type="ARBA" id="ARBA00022723"/>
    </source>
</evidence>
<evidence type="ECO:0000313" key="16">
    <source>
        <dbReference type="EMBL" id="SEG86557.1"/>
    </source>
</evidence>
<dbReference type="SMART" id="SM00632">
    <property type="entry name" value="Aamy_C"/>
    <property type="match status" value="1"/>
</dbReference>
<dbReference type="Proteomes" id="UP000199690">
    <property type="component" value="Unassembled WGS sequence"/>
</dbReference>
<dbReference type="InterPro" id="IPR006047">
    <property type="entry name" value="GH13_cat_dom"/>
</dbReference>
<evidence type="ECO:0000256" key="3">
    <source>
        <dbReference type="ARBA" id="ARBA00008061"/>
    </source>
</evidence>
<dbReference type="PANTHER" id="PTHR43447">
    <property type="entry name" value="ALPHA-AMYLASE"/>
    <property type="match status" value="1"/>
</dbReference>
<reference evidence="18 19" key="1">
    <citation type="submission" date="2016-10" db="EMBL/GenBank/DDBJ databases">
        <authorList>
            <person name="Varghese N."/>
            <person name="Submissions S."/>
        </authorList>
    </citation>
    <scope>NUCLEOTIDE SEQUENCE [LARGE SCALE GENOMIC DNA]</scope>
    <source>
        <strain evidence="19">ATCC 20501</strain>
        <strain evidence="17 18">CGMCC 4.3529</strain>
    </source>
</reference>
<dbReference type="PRINTS" id="PR00110">
    <property type="entry name" value="ALPHAAMYLASE"/>
</dbReference>
<comment type="similarity">
    <text evidence="3 11">Belongs to the glycosyl hydrolase 13 family.</text>
</comment>
<dbReference type="RefSeq" id="WP_093357877.1">
    <property type="nucleotide sequence ID" value="NZ_FNVB01000007.1"/>
</dbReference>
<evidence type="ECO:0000256" key="9">
    <source>
        <dbReference type="ARBA" id="ARBA00023277"/>
    </source>
</evidence>
<dbReference type="EC" id="3.2.1.1" evidence="4 12"/>
<accession>A0A1I2F3G9</accession>
<dbReference type="InterPro" id="IPR013780">
    <property type="entry name" value="Glyco_hydro_b"/>
</dbReference>
<comment type="catalytic activity">
    <reaction evidence="1 12">
        <text>Endohydrolysis of (1-&gt;4)-alpha-D-glucosidic linkages in polysaccharides containing three or more (1-&gt;4)-alpha-linked D-glucose units.</text>
        <dbReference type="EC" id="3.2.1.1"/>
    </reaction>
</comment>
<evidence type="ECO:0000256" key="4">
    <source>
        <dbReference type="ARBA" id="ARBA00012595"/>
    </source>
</evidence>
<dbReference type="AlphaFoldDB" id="A0A1H6DMD1"/>
<evidence type="ECO:0000313" key="17">
    <source>
        <dbReference type="EMBL" id="SFE99387.1"/>
    </source>
</evidence>
<dbReference type="SUPFAM" id="SSF51011">
    <property type="entry name" value="Glycosyl hydrolase domain"/>
    <property type="match status" value="1"/>
</dbReference>
<keyword evidence="10 12" id="KW-0326">Glycosidase</keyword>
<evidence type="ECO:0000256" key="1">
    <source>
        <dbReference type="ARBA" id="ARBA00000548"/>
    </source>
</evidence>
<gene>
    <name evidence="16" type="ORF">SAMN02982929_04631</name>
    <name evidence="17" type="ORF">SAMN05216506_11741</name>
</gene>
<evidence type="ECO:0000256" key="2">
    <source>
        <dbReference type="ARBA" id="ARBA00001913"/>
    </source>
</evidence>
<keyword evidence="18" id="KW-1185">Reference proteome</keyword>
<evidence type="ECO:0000256" key="7">
    <source>
        <dbReference type="ARBA" id="ARBA00022801"/>
    </source>
</evidence>
<accession>A0A1H6DMD1</accession>
<sequence length="486" mass="51203">MRLALLAFAAAVGGTALVPTGAAEVPARAAEVPATAPVRGPIVQMFQWPWDSVARECTDFLGPRGFGAVQVSPPQEHVVLGDKGYPWYQDYQPVSYQLESRRGDREQFAAMVRTCNAAGVEIYVDAVVNHMSGSGSVGSGPGSGGSTFEKYVYPGLYSDADFHGCRRDIANYQDKWEVRNCELVGLADLATESEHVRNTQIGFLNDLIGLGVSGFRVDGVKHMPPEDVGAIFGALQDVPGTGARPYVFQEVIADATTTAGEYTGNGDVTEFGYYGVVANAFRDGSLAQLANLPERMSLPSDQAVVFIDNHDTQRSSPILTYKDGVTYDLAVAFELAYPYGTPQLISGFAFDDSDAGPPAEADGATQAAGCDNSAWVCEHRRPAIAGMAGFHGAVQGTELTNWWDNGGGQIAFGRGDKGFAVFNREGGELAQTFQTSLPAGTYCDVMSGELVDGSCTGATVEVGADGTFTAAVAPNSGLALHAGAKL</sequence>
<evidence type="ECO:0000256" key="8">
    <source>
        <dbReference type="ARBA" id="ARBA00022837"/>
    </source>
</evidence>
<keyword evidence="9 12" id="KW-0119">Carbohydrate metabolism</keyword>
<keyword evidence="13" id="KW-0732">Signal</keyword>
<dbReference type="GO" id="GO:0046872">
    <property type="term" value="F:metal ion binding"/>
    <property type="evidence" value="ECO:0007669"/>
    <property type="project" value="UniProtKB-KW"/>
</dbReference>
<evidence type="ECO:0000259" key="14">
    <source>
        <dbReference type="SMART" id="SM00632"/>
    </source>
</evidence>
<name>A0A1H6DMD1_9PSEU</name>
<evidence type="ECO:0000256" key="12">
    <source>
        <dbReference type="RuleBase" id="RU361134"/>
    </source>
</evidence>
<evidence type="ECO:0000313" key="19">
    <source>
        <dbReference type="Proteomes" id="UP000236729"/>
    </source>
</evidence>
<evidence type="ECO:0000256" key="11">
    <source>
        <dbReference type="RuleBase" id="RU003615"/>
    </source>
</evidence>
<comment type="cofactor">
    <cofactor evidence="2">
        <name>Ca(2+)</name>
        <dbReference type="ChEBI" id="CHEBI:29108"/>
    </cofactor>
</comment>
<dbReference type="InterPro" id="IPR031319">
    <property type="entry name" value="A-amylase_C"/>
</dbReference>
<dbReference type="CDD" id="cd11317">
    <property type="entry name" value="AmyAc_bac_euk_AmyA"/>
    <property type="match status" value="1"/>
</dbReference>
<feature type="domain" description="Alpha-amylase C-terminal" evidence="14">
    <location>
        <begin position="400"/>
        <end position="485"/>
    </location>
</feature>
<dbReference type="EMBL" id="FOME01000017">
    <property type="protein sequence ID" value="SFE99387.1"/>
    <property type="molecule type" value="Genomic_DNA"/>
</dbReference>
<dbReference type="Proteomes" id="UP000236729">
    <property type="component" value="Unassembled WGS sequence"/>
</dbReference>
<dbReference type="SMR" id="A0A1H6DMD1"/>
<dbReference type="InterPro" id="IPR006046">
    <property type="entry name" value="Alpha_amylase"/>
</dbReference>
<dbReference type="Pfam" id="PF02806">
    <property type="entry name" value="Alpha-amylase_C"/>
    <property type="match status" value="1"/>
</dbReference>
<reference evidence="16" key="2">
    <citation type="submission" date="2016-10" db="EMBL/GenBank/DDBJ databases">
        <authorList>
            <person name="de Groot N.N."/>
        </authorList>
    </citation>
    <scope>NUCLEOTIDE SEQUENCE [LARGE SCALE GENOMIC DNA]</scope>
    <source>
        <strain evidence="16">ATCC 20501</strain>
    </source>
</reference>
<dbReference type="Gene3D" id="2.60.40.1180">
    <property type="entry name" value="Golgi alpha-mannosidase II"/>
    <property type="match status" value="1"/>
</dbReference>
<keyword evidence="6" id="KW-0479">Metal-binding</keyword>
<feature type="domain" description="Glycosyl hydrolase family 13 catalytic" evidence="15">
    <location>
        <begin position="40"/>
        <end position="391"/>
    </location>
</feature>
<dbReference type="SUPFAM" id="SSF51445">
    <property type="entry name" value="(Trans)glycosidases"/>
    <property type="match status" value="1"/>
</dbReference>
<keyword evidence="7 12" id="KW-0378">Hydrolase</keyword>
<evidence type="ECO:0000256" key="10">
    <source>
        <dbReference type="ARBA" id="ARBA00023295"/>
    </source>
</evidence>
<organism evidence="16 19">
    <name type="scientific">Saccharopolyspora kobensis</name>
    <dbReference type="NCBI Taxonomy" id="146035"/>
    <lineage>
        <taxon>Bacteria</taxon>
        <taxon>Bacillati</taxon>
        <taxon>Actinomycetota</taxon>
        <taxon>Actinomycetes</taxon>
        <taxon>Pseudonocardiales</taxon>
        <taxon>Pseudonocardiaceae</taxon>
        <taxon>Saccharopolyspora</taxon>
    </lineage>
</organism>
<evidence type="ECO:0000259" key="15">
    <source>
        <dbReference type="SMART" id="SM00642"/>
    </source>
</evidence>